<feature type="compositionally biased region" description="Polar residues" evidence="1">
    <location>
        <begin position="51"/>
        <end position="62"/>
    </location>
</feature>
<gene>
    <name evidence="2" type="ORF">E6O75_ATG06573</name>
</gene>
<accession>A0A4Z1NR33</accession>
<dbReference type="Proteomes" id="UP000298493">
    <property type="component" value="Unassembled WGS sequence"/>
</dbReference>
<reference evidence="2 3" key="1">
    <citation type="submission" date="2019-04" db="EMBL/GenBank/DDBJ databases">
        <title>High contiguity whole genome sequence and gene annotation resource for two Venturia nashicola isolates.</title>
        <authorList>
            <person name="Prokchorchik M."/>
            <person name="Won K."/>
            <person name="Lee Y."/>
            <person name="Choi E.D."/>
            <person name="Segonzac C."/>
            <person name="Sohn K.H."/>
        </authorList>
    </citation>
    <scope>NUCLEOTIDE SEQUENCE [LARGE SCALE GENOMIC DNA]</scope>
    <source>
        <strain evidence="2 3">PRI2</strain>
    </source>
</reference>
<feature type="compositionally biased region" description="Acidic residues" evidence="1">
    <location>
        <begin position="74"/>
        <end position="85"/>
    </location>
</feature>
<proteinExistence type="predicted"/>
<evidence type="ECO:0000256" key="1">
    <source>
        <dbReference type="SAM" id="MobiDB-lite"/>
    </source>
</evidence>
<name>A0A4Z1NR33_9PEZI</name>
<evidence type="ECO:0000313" key="2">
    <source>
        <dbReference type="EMBL" id="TID18497.1"/>
    </source>
</evidence>
<sequence>MDKTRQPLRSWLRNEPEIKERSAMASSEHTATTPVDARNSLVESPRDTEISDTTLAPTTMTSDPPIPSFNYMFEGEEESSDDELPDPTKCDSKFLRFEDLRVKERGNYFEASFTQAMHGSLVDDARIACEFLQRETDAEAASLHSSMTAGIALASTSIVHLPAATREERVLGAPVIGYSWSTKTTPTPSEIAKTKSAGQSLCRIVKGPFEVELL</sequence>
<keyword evidence="3" id="KW-1185">Reference proteome</keyword>
<protein>
    <submittedName>
        <fullName evidence="2">Uncharacterized protein</fullName>
    </submittedName>
</protein>
<feature type="compositionally biased region" description="Basic and acidic residues" evidence="1">
    <location>
        <begin position="12"/>
        <end position="22"/>
    </location>
</feature>
<evidence type="ECO:0000313" key="3">
    <source>
        <dbReference type="Proteomes" id="UP000298493"/>
    </source>
</evidence>
<dbReference type="AlphaFoldDB" id="A0A4Z1NR33"/>
<organism evidence="2 3">
    <name type="scientific">Venturia nashicola</name>
    <dbReference type="NCBI Taxonomy" id="86259"/>
    <lineage>
        <taxon>Eukaryota</taxon>
        <taxon>Fungi</taxon>
        <taxon>Dikarya</taxon>
        <taxon>Ascomycota</taxon>
        <taxon>Pezizomycotina</taxon>
        <taxon>Dothideomycetes</taxon>
        <taxon>Pleosporomycetidae</taxon>
        <taxon>Venturiales</taxon>
        <taxon>Venturiaceae</taxon>
        <taxon>Venturia</taxon>
    </lineage>
</organism>
<feature type="region of interest" description="Disordered" evidence="1">
    <location>
        <begin position="1"/>
        <end position="90"/>
    </location>
</feature>
<dbReference type="EMBL" id="SNSC02000014">
    <property type="protein sequence ID" value="TID18497.1"/>
    <property type="molecule type" value="Genomic_DNA"/>
</dbReference>
<comment type="caution">
    <text evidence="2">The sequence shown here is derived from an EMBL/GenBank/DDBJ whole genome shotgun (WGS) entry which is preliminary data.</text>
</comment>
<feature type="compositionally biased region" description="Polar residues" evidence="1">
    <location>
        <begin position="24"/>
        <end position="33"/>
    </location>
</feature>